<dbReference type="GO" id="GO:0008168">
    <property type="term" value="F:methyltransferase activity"/>
    <property type="evidence" value="ECO:0007669"/>
    <property type="project" value="UniProtKB-KW"/>
</dbReference>
<dbReference type="InterPro" id="IPR041698">
    <property type="entry name" value="Methyltransf_25"/>
</dbReference>
<sequence>MADTAGLRARNTAFWTQAAPGWIRHADRQDELGSPLGAVAMARLSPRPGERVLDVGCGCGGTTAELAAAVGPTGAVLGVDLAESMVEAAAARFPADRHPGLRFTATDVETTGDLPGAPFDAAYSRMTLMLLADPVAGCANVRRALRAGGRLAATVFRDGQANPWLTLAVVGAAPHVAALPPLPVGDEPGPFAFADPARVRRILDTAGFDGITIEPHDVVMTAPGDPDTTAEWLIEIGPAGAAYRAAPAPQQAAARAATARLLDRFHGPGTGYRLPVGLWLITATAP</sequence>
<dbReference type="EMBL" id="JBHTAC010000003">
    <property type="protein sequence ID" value="MFC7241581.1"/>
    <property type="molecule type" value="Genomic_DNA"/>
</dbReference>
<reference evidence="5" key="1">
    <citation type="journal article" date="2019" name="Int. J. Syst. Evol. Microbiol.">
        <title>The Global Catalogue of Microorganisms (GCM) 10K type strain sequencing project: providing services to taxonomists for standard genome sequencing and annotation.</title>
        <authorList>
            <consortium name="The Broad Institute Genomics Platform"/>
            <consortium name="The Broad Institute Genome Sequencing Center for Infectious Disease"/>
            <person name="Wu L."/>
            <person name="Ma J."/>
        </authorList>
    </citation>
    <scope>NUCLEOTIDE SEQUENCE [LARGE SCALE GENOMIC DNA]</scope>
    <source>
        <strain evidence="5">CGMCC 1.9106</strain>
    </source>
</reference>
<dbReference type="GO" id="GO:0032259">
    <property type="term" value="P:methylation"/>
    <property type="evidence" value="ECO:0007669"/>
    <property type="project" value="UniProtKB-KW"/>
</dbReference>
<accession>A0ABW2GT44</accession>
<evidence type="ECO:0000259" key="3">
    <source>
        <dbReference type="Pfam" id="PF13649"/>
    </source>
</evidence>
<keyword evidence="1 4" id="KW-0489">Methyltransferase</keyword>
<dbReference type="SUPFAM" id="SSF53335">
    <property type="entry name" value="S-adenosyl-L-methionine-dependent methyltransferases"/>
    <property type="match status" value="1"/>
</dbReference>
<name>A0ABW2GT44_9ACTN</name>
<evidence type="ECO:0000256" key="1">
    <source>
        <dbReference type="ARBA" id="ARBA00022603"/>
    </source>
</evidence>
<dbReference type="PANTHER" id="PTHR43861:SF1">
    <property type="entry name" value="TRANS-ACONITATE 2-METHYLTRANSFERASE"/>
    <property type="match status" value="1"/>
</dbReference>
<organism evidence="4 5">
    <name type="scientific">Catellatospora aurea</name>
    <dbReference type="NCBI Taxonomy" id="1337874"/>
    <lineage>
        <taxon>Bacteria</taxon>
        <taxon>Bacillati</taxon>
        <taxon>Actinomycetota</taxon>
        <taxon>Actinomycetes</taxon>
        <taxon>Micromonosporales</taxon>
        <taxon>Micromonosporaceae</taxon>
        <taxon>Catellatospora</taxon>
    </lineage>
</organism>
<dbReference type="Pfam" id="PF13649">
    <property type="entry name" value="Methyltransf_25"/>
    <property type="match status" value="1"/>
</dbReference>
<feature type="domain" description="Methyltransferase" evidence="3">
    <location>
        <begin position="52"/>
        <end position="149"/>
    </location>
</feature>
<dbReference type="RefSeq" id="WP_376805043.1">
    <property type="nucleotide sequence ID" value="NZ_JBHTAC010000003.1"/>
</dbReference>
<dbReference type="Gene3D" id="3.40.50.150">
    <property type="entry name" value="Vaccinia Virus protein VP39"/>
    <property type="match status" value="1"/>
</dbReference>
<keyword evidence="5" id="KW-1185">Reference proteome</keyword>
<dbReference type="EC" id="2.1.1.-" evidence="4"/>
<proteinExistence type="predicted"/>
<evidence type="ECO:0000256" key="2">
    <source>
        <dbReference type="ARBA" id="ARBA00022679"/>
    </source>
</evidence>
<comment type="caution">
    <text evidence="4">The sequence shown here is derived from an EMBL/GenBank/DDBJ whole genome shotgun (WGS) entry which is preliminary data.</text>
</comment>
<dbReference type="InterPro" id="IPR029063">
    <property type="entry name" value="SAM-dependent_MTases_sf"/>
</dbReference>
<keyword evidence="2 4" id="KW-0808">Transferase</keyword>
<dbReference type="Proteomes" id="UP001596392">
    <property type="component" value="Unassembled WGS sequence"/>
</dbReference>
<gene>
    <name evidence="4" type="ORF">ACFQO7_03715</name>
</gene>
<dbReference type="CDD" id="cd02440">
    <property type="entry name" value="AdoMet_MTases"/>
    <property type="match status" value="1"/>
</dbReference>
<dbReference type="PANTHER" id="PTHR43861">
    <property type="entry name" value="TRANS-ACONITATE 2-METHYLTRANSFERASE-RELATED"/>
    <property type="match status" value="1"/>
</dbReference>
<evidence type="ECO:0000313" key="5">
    <source>
        <dbReference type="Proteomes" id="UP001596392"/>
    </source>
</evidence>
<protein>
    <submittedName>
        <fullName evidence="4">Class I SAM-dependent methyltransferase</fullName>
        <ecNumber evidence="4">2.1.1.-</ecNumber>
    </submittedName>
</protein>
<evidence type="ECO:0000313" key="4">
    <source>
        <dbReference type="EMBL" id="MFC7241581.1"/>
    </source>
</evidence>